<comment type="similarity">
    <text evidence="1">Belongs to the ADP-ribosylglycohydrolase family.</text>
</comment>
<evidence type="ECO:0000313" key="3">
    <source>
        <dbReference type="EMBL" id="MFC6206871.1"/>
    </source>
</evidence>
<comment type="caution">
    <text evidence="3">The sequence shown here is derived from an EMBL/GenBank/DDBJ whole genome shotgun (WGS) entry which is preliminary data.</text>
</comment>
<proteinExistence type="inferred from homology"/>
<reference evidence="4" key="1">
    <citation type="journal article" date="2019" name="Int. J. Syst. Evol. Microbiol.">
        <title>The Global Catalogue of Microorganisms (GCM) 10K type strain sequencing project: providing services to taxonomists for standard genome sequencing and annotation.</title>
        <authorList>
            <consortium name="The Broad Institute Genomics Platform"/>
            <consortium name="The Broad Institute Genome Sequencing Center for Infectious Disease"/>
            <person name="Wu L."/>
            <person name="Ma J."/>
        </authorList>
    </citation>
    <scope>NUCLEOTIDE SEQUENCE [LARGE SCALE GENOMIC DNA]</scope>
    <source>
        <strain evidence="4">CCM 8905</strain>
    </source>
</reference>
<dbReference type="Proteomes" id="UP001596254">
    <property type="component" value="Unassembled WGS sequence"/>
</dbReference>
<keyword evidence="4" id="KW-1185">Reference proteome</keyword>
<dbReference type="InterPro" id="IPR005502">
    <property type="entry name" value="Ribosyl_crysJ1"/>
</dbReference>
<sequence length="337" mass="36053">MQSQTDKLKGVLYGQAIGDAMGMPGELWPVEQIQQYFGGPITTFLDGPTSNEVAVNFTRGQYTDDTSQALVILEALMESDWVPETAVFGKHLLRWADAIDAFDHNILGPSSKAALLALKAGADAHLVTASALTNGCAMRIAPIGALFDTRHCQKLVDMVCAVTQVTHSSDVAFAGAAMVAGAVTAAMDDLDWDDIVAFAMTASAAAKDYGVPTWSASVAARLQLGLRLAWENAHDSERFARLIYETVGTGTAISESVPAAVAIAYYTRDVQTCALFCANLGGDTDTIGAMATAICGAKNGYHSILPEWLTLIDEENPEHRLLDYVVPMQSFRNRTLI</sequence>
<dbReference type="Pfam" id="PF03747">
    <property type="entry name" value="ADP_ribosyl_GH"/>
    <property type="match status" value="1"/>
</dbReference>
<dbReference type="PANTHER" id="PTHR16222:SF24">
    <property type="entry name" value="ADP-RIBOSYLHYDROLASE ARH3"/>
    <property type="match status" value="1"/>
</dbReference>
<accession>A0ABW1SQX8</accession>
<dbReference type="EMBL" id="JBHSSK010000015">
    <property type="protein sequence ID" value="MFC6206871.1"/>
    <property type="molecule type" value="Genomic_DNA"/>
</dbReference>
<evidence type="ECO:0000256" key="1">
    <source>
        <dbReference type="ARBA" id="ARBA00010702"/>
    </source>
</evidence>
<dbReference type="SUPFAM" id="SSF101478">
    <property type="entry name" value="ADP-ribosylglycohydrolase"/>
    <property type="match status" value="1"/>
</dbReference>
<keyword evidence="2" id="KW-0378">Hydrolase</keyword>
<organism evidence="3 4">
    <name type="scientific">Levilactobacillus tongjiangensis</name>
    <dbReference type="NCBI Taxonomy" id="2486023"/>
    <lineage>
        <taxon>Bacteria</taxon>
        <taxon>Bacillati</taxon>
        <taxon>Bacillota</taxon>
        <taxon>Bacilli</taxon>
        <taxon>Lactobacillales</taxon>
        <taxon>Lactobacillaceae</taxon>
        <taxon>Levilactobacillus</taxon>
    </lineage>
</organism>
<dbReference type="InterPro" id="IPR050792">
    <property type="entry name" value="ADP-ribosylglycohydrolase"/>
</dbReference>
<protein>
    <submittedName>
        <fullName evidence="3">ADP-ribosylglycohydrolase family protein</fullName>
    </submittedName>
</protein>
<dbReference type="PANTHER" id="PTHR16222">
    <property type="entry name" value="ADP-RIBOSYLGLYCOHYDROLASE"/>
    <property type="match status" value="1"/>
</dbReference>
<dbReference type="RefSeq" id="WP_125694842.1">
    <property type="nucleotide sequence ID" value="NZ_JBHSSK010000015.1"/>
</dbReference>
<gene>
    <name evidence="3" type="ORF">ACFP1G_05180</name>
</gene>
<evidence type="ECO:0000256" key="2">
    <source>
        <dbReference type="ARBA" id="ARBA00022801"/>
    </source>
</evidence>
<dbReference type="Gene3D" id="1.10.4080.10">
    <property type="entry name" value="ADP-ribosylation/Crystallin J1"/>
    <property type="match status" value="1"/>
</dbReference>
<evidence type="ECO:0000313" key="4">
    <source>
        <dbReference type="Proteomes" id="UP001596254"/>
    </source>
</evidence>
<name>A0ABW1SQX8_9LACO</name>
<dbReference type="InterPro" id="IPR036705">
    <property type="entry name" value="Ribosyl_crysJ1_sf"/>
</dbReference>